<evidence type="ECO:0000313" key="1">
    <source>
        <dbReference type="EMBL" id="MBK1633553.1"/>
    </source>
</evidence>
<gene>
    <name evidence="1" type="ORF">CKO31_22965</name>
</gene>
<dbReference type="RefSeq" id="WP_200242323.1">
    <property type="nucleotide sequence ID" value="NZ_NRRV01000094.1"/>
</dbReference>
<evidence type="ECO:0000313" key="2">
    <source>
        <dbReference type="Proteomes" id="UP000748752"/>
    </source>
</evidence>
<keyword evidence="2" id="KW-1185">Reference proteome</keyword>
<reference evidence="1 2" key="1">
    <citation type="journal article" date="2020" name="Microorganisms">
        <title>Osmotic Adaptation and Compatible Solute Biosynthesis of Phototrophic Bacteria as Revealed from Genome Analyses.</title>
        <authorList>
            <person name="Imhoff J.F."/>
            <person name="Rahn T."/>
            <person name="Kunzel S."/>
            <person name="Keller A."/>
            <person name="Neulinger S.C."/>
        </authorList>
    </citation>
    <scope>NUCLEOTIDE SEQUENCE [LARGE SCALE GENOMIC DNA]</scope>
    <source>
        <strain evidence="1 2">DSM 6210</strain>
    </source>
</reference>
<dbReference type="EMBL" id="NRRV01000094">
    <property type="protein sequence ID" value="MBK1633553.1"/>
    <property type="molecule type" value="Genomic_DNA"/>
</dbReference>
<comment type="caution">
    <text evidence="1">The sequence shown here is derived from an EMBL/GenBank/DDBJ whole genome shotgun (WGS) entry which is preliminary data.</text>
</comment>
<name>A0ABS1CPE3_9GAMM</name>
<proteinExistence type="predicted"/>
<dbReference type="Proteomes" id="UP000748752">
    <property type="component" value="Unassembled WGS sequence"/>
</dbReference>
<organism evidence="1 2">
    <name type="scientific">Thiohalocapsa halophila</name>
    <dbReference type="NCBI Taxonomy" id="69359"/>
    <lineage>
        <taxon>Bacteria</taxon>
        <taxon>Pseudomonadati</taxon>
        <taxon>Pseudomonadota</taxon>
        <taxon>Gammaproteobacteria</taxon>
        <taxon>Chromatiales</taxon>
        <taxon>Chromatiaceae</taxon>
        <taxon>Thiohalocapsa</taxon>
    </lineage>
</organism>
<protein>
    <submittedName>
        <fullName evidence="1">Uncharacterized protein</fullName>
    </submittedName>
</protein>
<accession>A0ABS1CPE3</accession>
<sequence length="83" mass="9255">MPDPAVRTDPATLRCPRDGDDAIGLLRDQYEQDLVEEARLIAQADDDAAATCEHLRVLLAWLDGRRPRGWQAPAQPFDADVPF</sequence>